<dbReference type="InterPro" id="IPR036291">
    <property type="entry name" value="NAD(P)-bd_dom_sf"/>
</dbReference>
<evidence type="ECO:0000256" key="2">
    <source>
        <dbReference type="ARBA" id="ARBA00023027"/>
    </source>
</evidence>
<organism evidence="5">
    <name type="scientific">Arcella intermedia</name>
    <dbReference type="NCBI Taxonomy" id="1963864"/>
    <lineage>
        <taxon>Eukaryota</taxon>
        <taxon>Amoebozoa</taxon>
        <taxon>Tubulinea</taxon>
        <taxon>Elardia</taxon>
        <taxon>Arcellinida</taxon>
        <taxon>Sphaerothecina</taxon>
        <taxon>Arcellidae</taxon>
        <taxon>Arcella</taxon>
    </lineage>
</organism>
<reference evidence="5" key="1">
    <citation type="journal article" date="2020" name="J. Eukaryot. Microbiol.">
        <title>De novo Sequencing, Assembly and Annotation of the Transcriptome for the Free-Living Testate Amoeba Arcella intermedia.</title>
        <authorList>
            <person name="Ribeiro G.M."/>
            <person name="Porfirio-Sousa A.L."/>
            <person name="Maurer-Alcala X.X."/>
            <person name="Katz L.A."/>
            <person name="Lahr D.J.G."/>
        </authorList>
    </citation>
    <scope>NUCLEOTIDE SEQUENCE</scope>
</reference>
<dbReference type="Gene3D" id="3.90.25.10">
    <property type="entry name" value="UDP-galactose 4-epimerase, domain 1"/>
    <property type="match status" value="1"/>
</dbReference>
<sequence>MATNQWEKTILVTGGCGFVGSHMVIHLVKNYPKFFILNLDKMDYCASTKLLTSIENEKNYEFVKGDILDTSLVNFLLKKYRITAIIHFAAQTHVDNSFGNSLMFTTNNVLGVHTLLECSKQYGKLERFVHVSTDEVYGQSAYSGQGAIESQTMLQPTNPYAASKAGAEHIVMSYYKSWKFPIIITRSNNIYGPHQYPEKVIPKWICRLDRGLKCPIHGDGSHARAFMYVDDVVAAYDLVLQKGTIGEIYNFQSAVEITNLELSSRVAKACGKEKPEEWREFVADRAFNDQRYHVDGSKLFELGWKENVSFEEGLKRTVEWYRKNDIESIWGDKTAQMALEAHPSIKSFL</sequence>
<protein>
    <recommendedName>
        <fullName evidence="4">NAD(P)-binding domain-containing protein</fullName>
    </recommendedName>
</protein>
<evidence type="ECO:0000256" key="3">
    <source>
        <dbReference type="ARBA" id="ARBA00023239"/>
    </source>
</evidence>
<dbReference type="InterPro" id="IPR005888">
    <property type="entry name" value="dTDP_Gluc_deHydtase"/>
</dbReference>
<dbReference type="GO" id="GO:0008460">
    <property type="term" value="F:dTDP-glucose 4,6-dehydratase activity"/>
    <property type="evidence" value="ECO:0007669"/>
    <property type="project" value="InterPro"/>
</dbReference>
<dbReference type="AlphaFoldDB" id="A0A6B2L8T9"/>
<keyword evidence="2" id="KW-0520">NAD</keyword>
<comment type="cofactor">
    <cofactor evidence="1">
        <name>NAD(+)</name>
        <dbReference type="ChEBI" id="CHEBI:57540"/>
    </cofactor>
</comment>
<name>A0A6B2L8T9_9EUKA</name>
<dbReference type="Gene3D" id="3.40.50.720">
    <property type="entry name" value="NAD(P)-binding Rossmann-like Domain"/>
    <property type="match status" value="1"/>
</dbReference>
<evidence type="ECO:0000256" key="1">
    <source>
        <dbReference type="ARBA" id="ARBA00001911"/>
    </source>
</evidence>
<dbReference type="EMBL" id="GIBP01004346">
    <property type="protein sequence ID" value="NDV33315.1"/>
    <property type="molecule type" value="Transcribed_RNA"/>
</dbReference>
<dbReference type="InterPro" id="IPR016040">
    <property type="entry name" value="NAD(P)-bd_dom"/>
</dbReference>
<evidence type="ECO:0000313" key="5">
    <source>
        <dbReference type="EMBL" id="NDV33315.1"/>
    </source>
</evidence>
<feature type="domain" description="NAD(P)-binding" evidence="4">
    <location>
        <begin position="11"/>
        <end position="317"/>
    </location>
</feature>
<dbReference type="GO" id="GO:0009225">
    <property type="term" value="P:nucleotide-sugar metabolic process"/>
    <property type="evidence" value="ECO:0007669"/>
    <property type="project" value="InterPro"/>
</dbReference>
<dbReference type="FunFam" id="3.40.50.720:FF:000304">
    <property type="entry name" value="UDP-glucose 4,6-dehydratase"/>
    <property type="match status" value="1"/>
</dbReference>
<dbReference type="CDD" id="cd05246">
    <property type="entry name" value="dTDP_GD_SDR_e"/>
    <property type="match status" value="1"/>
</dbReference>
<dbReference type="PANTHER" id="PTHR43000">
    <property type="entry name" value="DTDP-D-GLUCOSE 4,6-DEHYDRATASE-RELATED"/>
    <property type="match status" value="1"/>
</dbReference>
<dbReference type="SUPFAM" id="SSF51735">
    <property type="entry name" value="NAD(P)-binding Rossmann-fold domains"/>
    <property type="match status" value="1"/>
</dbReference>
<accession>A0A6B2L8T9</accession>
<proteinExistence type="predicted"/>
<keyword evidence="3" id="KW-0456">Lyase</keyword>
<evidence type="ECO:0000259" key="4">
    <source>
        <dbReference type="Pfam" id="PF16363"/>
    </source>
</evidence>
<dbReference type="Pfam" id="PF16363">
    <property type="entry name" value="GDP_Man_Dehyd"/>
    <property type="match status" value="1"/>
</dbReference>